<organism evidence="2 3">
    <name type="scientific">Pandoraea thiooxydans</name>
    <dbReference type="NCBI Taxonomy" id="445709"/>
    <lineage>
        <taxon>Bacteria</taxon>
        <taxon>Pseudomonadati</taxon>
        <taxon>Pseudomonadota</taxon>
        <taxon>Betaproteobacteria</taxon>
        <taxon>Burkholderiales</taxon>
        <taxon>Burkholderiaceae</taxon>
        <taxon>Pandoraea</taxon>
    </lineage>
</organism>
<dbReference type="EMBL" id="CP011568">
    <property type="protein sequence ID" value="AKJ67997.1"/>
    <property type="molecule type" value="Genomic_DNA"/>
</dbReference>
<name>A0A0G3ERR4_9BURK</name>
<proteinExistence type="predicted"/>
<gene>
    <name evidence="2" type="ORF">ABW99_06990</name>
</gene>
<dbReference type="InterPro" id="IPR011033">
    <property type="entry name" value="PRC_barrel-like_sf"/>
</dbReference>
<feature type="domain" description="PRC-barrel" evidence="1">
    <location>
        <begin position="6"/>
        <end position="56"/>
    </location>
</feature>
<dbReference type="GO" id="GO:0019684">
    <property type="term" value="P:photosynthesis, light reaction"/>
    <property type="evidence" value="ECO:0007669"/>
    <property type="project" value="InterPro"/>
</dbReference>
<dbReference type="RefSeq" id="WP_047213817.1">
    <property type="nucleotide sequence ID" value="NZ_CP011568.3"/>
</dbReference>
<protein>
    <recommendedName>
        <fullName evidence="1">PRC-barrel domain-containing protein</fullName>
    </recommendedName>
</protein>
<evidence type="ECO:0000313" key="3">
    <source>
        <dbReference type="Proteomes" id="UP000036700"/>
    </source>
</evidence>
<dbReference type="KEGG" id="ptx:ABW99_06990"/>
<reference evidence="3" key="1">
    <citation type="submission" date="2015-06" db="EMBL/GenBank/DDBJ databases">
        <authorList>
            <person name="Lim Y.L."/>
            <person name="Ee R."/>
            <person name="Yong D."/>
            <person name="How K.Y."/>
            <person name="Yin W.F."/>
            <person name="Chan K.G."/>
        </authorList>
    </citation>
    <scope>NUCLEOTIDE SEQUENCE [LARGE SCALE GENOMIC DNA]</scope>
    <source>
        <strain evidence="3">DSM 25325</strain>
    </source>
</reference>
<dbReference type="AlphaFoldDB" id="A0A0G3ERR4"/>
<dbReference type="InterPro" id="IPR014747">
    <property type="entry name" value="Bac_photo_RC_H_C"/>
</dbReference>
<dbReference type="SUPFAM" id="SSF50346">
    <property type="entry name" value="PRC-barrel domain"/>
    <property type="match status" value="2"/>
</dbReference>
<sequence>MLHNVKELLGCHIHANDGEIGTVKDLYFDDERWVIRYLVVETGTWLASRRVLISPISVRDTTWVDNVMRVSLTQRQVKDSPDIDTDKPVCRQHEVDYHNYYGYPNYWEGANLWGASMYPVIPWVDSSAGVETLRESREAAVAHEMQARLTLKGEPADPHLRSCDEVAGYEVLATDGLIGRVADFIFDDKHWAVRYIDVDTHRRMPGKHVLISRAWVDQVSWTEHQVLVDVTRKAVETGPAYEAGHPLTRQQEANLHEHHERAPYWPLTDVQECARLEP</sequence>
<dbReference type="Proteomes" id="UP000036700">
    <property type="component" value="Chromosome"/>
</dbReference>
<dbReference type="OrthoDB" id="9793882at2"/>
<dbReference type="InterPro" id="IPR027275">
    <property type="entry name" value="PRC-brl_dom"/>
</dbReference>
<dbReference type="STRING" id="445709.ABW99_06990"/>
<dbReference type="PATRIC" id="fig|445709.3.peg.1496"/>
<keyword evidence="3" id="KW-1185">Reference proteome</keyword>
<evidence type="ECO:0000313" key="2">
    <source>
        <dbReference type="EMBL" id="AKJ67997.1"/>
    </source>
</evidence>
<dbReference type="Gene3D" id="3.90.50.10">
    <property type="entry name" value="Photosynthetic Reaction Center, subunit H, domain 2"/>
    <property type="match status" value="2"/>
</dbReference>
<dbReference type="GO" id="GO:0030077">
    <property type="term" value="C:plasma membrane light-harvesting complex"/>
    <property type="evidence" value="ECO:0007669"/>
    <property type="project" value="InterPro"/>
</dbReference>
<feature type="domain" description="PRC-barrel" evidence="1">
    <location>
        <begin position="163"/>
        <end position="233"/>
    </location>
</feature>
<evidence type="ECO:0000259" key="1">
    <source>
        <dbReference type="Pfam" id="PF05239"/>
    </source>
</evidence>
<accession>A0A0G3ERR4</accession>
<dbReference type="Pfam" id="PF05239">
    <property type="entry name" value="PRC"/>
    <property type="match status" value="2"/>
</dbReference>